<dbReference type="SUPFAM" id="SSF56935">
    <property type="entry name" value="Porins"/>
    <property type="match status" value="1"/>
</dbReference>
<comment type="similarity">
    <text evidence="7">Belongs to the TonB-dependent receptor family.</text>
</comment>
<organism evidence="10 11">
    <name type="scientific">Algoriphagus yeomjeoni</name>
    <dbReference type="NCBI Taxonomy" id="291403"/>
    <lineage>
        <taxon>Bacteria</taxon>
        <taxon>Pseudomonadati</taxon>
        <taxon>Bacteroidota</taxon>
        <taxon>Cytophagia</taxon>
        <taxon>Cytophagales</taxon>
        <taxon>Cyclobacteriaceae</taxon>
        <taxon>Algoriphagus</taxon>
    </lineage>
</organism>
<dbReference type="Gene3D" id="2.60.40.1120">
    <property type="entry name" value="Carboxypeptidase-like, regulatory domain"/>
    <property type="match status" value="1"/>
</dbReference>
<evidence type="ECO:0000259" key="9">
    <source>
        <dbReference type="Pfam" id="PF07715"/>
    </source>
</evidence>
<dbReference type="NCBIfam" id="TIGR04056">
    <property type="entry name" value="OMP_RagA_SusC"/>
    <property type="match status" value="1"/>
</dbReference>
<dbReference type="InterPro" id="IPR023997">
    <property type="entry name" value="TonB-dep_OMP_SusC/RagA_CS"/>
</dbReference>
<dbReference type="Pfam" id="PF07715">
    <property type="entry name" value="Plug"/>
    <property type="match status" value="1"/>
</dbReference>
<evidence type="ECO:0000313" key="11">
    <source>
        <dbReference type="Proteomes" id="UP000249610"/>
    </source>
</evidence>
<dbReference type="NCBIfam" id="TIGR04057">
    <property type="entry name" value="SusC_RagA_signa"/>
    <property type="match status" value="1"/>
</dbReference>
<dbReference type="Proteomes" id="UP000249610">
    <property type="component" value="Unassembled WGS sequence"/>
</dbReference>
<keyword evidence="2 7" id="KW-0813">Transport</keyword>
<dbReference type="InterPro" id="IPR012910">
    <property type="entry name" value="Plug_dom"/>
</dbReference>
<dbReference type="Pfam" id="PF13715">
    <property type="entry name" value="CarbopepD_reg_2"/>
    <property type="match status" value="1"/>
</dbReference>
<comment type="caution">
    <text evidence="10">The sequence shown here is derived from an EMBL/GenBank/DDBJ whole genome shotgun (WGS) entry which is preliminary data.</text>
</comment>
<evidence type="ECO:0000256" key="2">
    <source>
        <dbReference type="ARBA" id="ARBA00022448"/>
    </source>
</evidence>
<dbReference type="AlphaFoldDB" id="A0A327PW05"/>
<dbReference type="PROSITE" id="PS52016">
    <property type="entry name" value="TONB_DEPENDENT_REC_3"/>
    <property type="match status" value="1"/>
</dbReference>
<keyword evidence="5 7" id="KW-0472">Membrane</keyword>
<dbReference type="RefSeq" id="WP_111610183.1">
    <property type="nucleotide sequence ID" value="NZ_QLLK01000002.1"/>
</dbReference>
<dbReference type="InterPro" id="IPR039426">
    <property type="entry name" value="TonB-dep_rcpt-like"/>
</dbReference>
<dbReference type="InterPro" id="IPR008969">
    <property type="entry name" value="CarboxyPept-like_regulatory"/>
</dbReference>
<dbReference type="GO" id="GO:0009279">
    <property type="term" value="C:cell outer membrane"/>
    <property type="evidence" value="ECO:0007669"/>
    <property type="project" value="UniProtKB-SubCell"/>
</dbReference>
<proteinExistence type="inferred from homology"/>
<keyword evidence="11" id="KW-1185">Reference proteome</keyword>
<name>A0A327PW05_9BACT</name>
<dbReference type="SUPFAM" id="SSF49464">
    <property type="entry name" value="Carboxypeptidase regulatory domain-like"/>
    <property type="match status" value="1"/>
</dbReference>
<dbReference type="InterPro" id="IPR036942">
    <property type="entry name" value="Beta-barrel_TonB_sf"/>
</dbReference>
<dbReference type="OrthoDB" id="9768177at2"/>
<keyword evidence="6 7" id="KW-0998">Cell outer membrane</keyword>
<keyword evidence="3 7" id="KW-1134">Transmembrane beta strand</keyword>
<evidence type="ECO:0000313" key="10">
    <source>
        <dbReference type="EMBL" id="RAI93836.1"/>
    </source>
</evidence>
<evidence type="ECO:0000256" key="1">
    <source>
        <dbReference type="ARBA" id="ARBA00004571"/>
    </source>
</evidence>
<dbReference type="InterPro" id="IPR037066">
    <property type="entry name" value="Plug_dom_sf"/>
</dbReference>
<evidence type="ECO:0000256" key="4">
    <source>
        <dbReference type="ARBA" id="ARBA00022692"/>
    </source>
</evidence>
<dbReference type="Gene3D" id="2.40.170.20">
    <property type="entry name" value="TonB-dependent receptor, beta-barrel domain"/>
    <property type="match status" value="1"/>
</dbReference>
<evidence type="ECO:0000256" key="7">
    <source>
        <dbReference type="PROSITE-ProRule" id="PRU01360"/>
    </source>
</evidence>
<protein>
    <submittedName>
        <fullName evidence="10">TonB-linked SusC/RagA family outer membrane protein</fullName>
    </submittedName>
</protein>
<dbReference type="EMBL" id="QLLK01000002">
    <property type="protein sequence ID" value="RAI93836.1"/>
    <property type="molecule type" value="Genomic_DNA"/>
</dbReference>
<evidence type="ECO:0000256" key="3">
    <source>
        <dbReference type="ARBA" id="ARBA00022452"/>
    </source>
</evidence>
<feature type="signal peptide" evidence="8">
    <location>
        <begin position="1"/>
        <end position="23"/>
    </location>
</feature>
<gene>
    <name evidence="10" type="ORF">LV83_00742</name>
</gene>
<evidence type="ECO:0000256" key="5">
    <source>
        <dbReference type="ARBA" id="ARBA00023136"/>
    </source>
</evidence>
<reference evidence="10 11" key="1">
    <citation type="submission" date="2018-06" db="EMBL/GenBank/DDBJ databases">
        <title>Genomic Encyclopedia of Archaeal and Bacterial Type Strains, Phase II (KMG-II): from individual species to whole genera.</title>
        <authorList>
            <person name="Goeker M."/>
        </authorList>
    </citation>
    <scope>NUCLEOTIDE SEQUENCE [LARGE SCALE GENOMIC DNA]</scope>
    <source>
        <strain evidence="10 11">DSM 23446</strain>
    </source>
</reference>
<feature type="domain" description="TonB-dependent receptor plug" evidence="9">
    <location>
        <begin position="121"/>
        <end position="226"/>
    </location>
</feature>
<keyword evidence="8" id="KW-0732">Signal</keyword>
<evidence type="ECO:0000256" key="6">
    <source>
        <dbReference type="ARBA" id="ARBA00023237"/>
    </source>
</evidence>
<sequence>MRNFLFVYLLFSFGLGHGLFAQANVKQQGQVIDAESGSPLAGALISFSPGNYRVIADEEGEFTVELPEGTYEIEVQFLGYESNTTSVGIPASAKLIINLESSGIGLDEVQVLATGYQQIPKSRATGSFVNLDEELIDRRVSTNIIDRLEDVTSGLIINRTGDVGRDPLSIRGRSTLGRFSQPLIVIDNFPFDGRLEDINPNDVSSITVLRDAAAASIWGARAGNGVIVITTKSGVSNRPFQVSITGNANWIEKPDPFLAPAMSVNDFIDVEQQLFASGFYDFSLTSITNPVLTPVIETLAAQRSGHITDSDATDLIEGYRNNDLRRDLDRYLFRPQLNQQYNVAMSGGSKTHTYRIALGYDGLQLPVVGNSQDRFTLQLKHDLRLLDGKLGFQGAFYGTLNQSLDQNAGPDDLFFSSGLQMYPYAQLADEFGNPLPVNRGYSGGLKAKAKEEGLLDWSYYPLNELGRSPSMMSNNDWRINLGSDYELISGLRIQMLYQFWKNSSVNQTQYGSDSYFTRELVNLYTQVDDNGNKSYPIPEGGILDRSNRLSSSHSGRFQLNYEKSWSEKFELNALGGVEVKALDWESVSRRLYGYDEERATTVPVDHVNRYPQYYLPALTNTVPGGESISAGADRFYSIFGNASLKYKNRYLVTISARKDASNLFGVAANQRAVPLWSSGIGWTISEEDFYGSGAIPYLKLRASYGYNGNVDRSLTAFTTARLLPQSSLTQLPYANILNPPNKDLRWERIKIVNLGIDLESRNSRISSTLEFYSKQGLDLIGQTPFAPSSGVQTFTGNTASTLTKGFDLEINTKNIQGIFSWNSTFLLSGLKEEVTSFEIEPAVSSLLNYSLAGLGGTYFPLVGKPLFGVYSLPWEGLNPDTGAPLGNLDGEKSEDYASLVNGASLESILYHGPARPTTFGAFRNTISYKGFSLSANLSYRFGYYFRRASVNYVSILEGRGGHSDFSLRWQNPGDELLTQVPSMPAFRNPLRDTFYRVSSELVEKGDHIRLQDIRIGYLAQKSTKGLMAGISRAEFYLYVNNLGLLWSASDSRLDPDFGWATPRRSLALGLHLEF</sequence>
<evidence type="ECO:0000256" key="8">
    <source>
        <dbReference type="SAM" id="SignalP"/>
    </source>
</evidence>
<dbReference type="InterPro" id="IPR023996">
    <property type="entry name" value="TonB-dep_OMP_SusC/RagA"/>
</dbReference>
<feature type="chain" id="PRO_5016400833" evidence="8">
    <location>
        <begin position="24"/>
        <end position="1074"/>
    </location>
</feature>
<keyword evidence="4 7" id="KW-0812">Transmembrane</keyword>
<comment type="subcellular location">
    <subcellularLocation>
        <location evidence="1 7">Cell outer membrane</location>
        <topology evidence="1 7">Multi-pass membrane protein</topology>
    </subcellularLocation>
</comment>
<dbReference type="Gene3D" id="2.170.130.10">
    <property type="entry name" value="TonB-dependent receptor, plug domain"/>
    <property type="match status" value="1"/>
</dbReference>
<accession>A0A327PW05</accession>